<feature type="signal peptide" evidence="3">
    <location>
        <begin position="1"/>
        <end position="24"/>
    </location>
</feature>
<sequence>MRVFSQAALLALCCIAFEAKVAHGLDTDALVDQILNSDSGSDAATGAIVDNAAKSLGIDNVDSILGDDAPVKDDNPYKGLFGDDDDDDDDKKKDNSTSSTVGASYTPMPSTSAGSTATTASPPGPTVIGPTVTFDDNRNQTRPGRNGFNIVTQTSTGSACEATGGAHPTGRYTSTKNETCLGGKFGPANGTNLLTSSSLASNSSLSSIALHALNSSRASNTSTLDTFATKGYNSTATGTHGKDGKDGKDGSPTSTGKGPSPSTKLPGLFDSGANGHLIYQEAGGVVYALVMVVIGAVVFL</sequence>
<feature type="region of interest" description="Disordered" evidence="1">
    <location>
        <begin position="231"/>
        <end position="266"/>
    </location>
</feature>
<evidence type="ECO:0000256" key="1">
    <source>
        <dbReference type="SAM" id="MobiDB-lite"/>
    </source>
</evidence>
<feature type="compositionally biased region" description="Polar residues" evidence="1">
    <location>
        <begin position="149"/>
        <end position="158"/>
    </location>
</feature>
<feature type="compositionally biased region" description="Low complexity" evidence="1">
    <location>
        <begin position="250"/>
        <end position="264"/>
    </location>
</feature>
<reference evidence="4 5" key="1">
    <citation type="submission" date="2017-05" db="EMBL/GenBank/DDBJ databases">
        <title>Draft genome sequence of Elsinoe australis.</title>
        <authorList>
            <person name="Cheng Q."/>
        </authorList>
    </citation>
    <scope>NUCLEOTIDE SEQUENCE [LARGE SCALE GENOMIC DNA]</scope>
    <source>
        <strain evidence="4 5">NL1</strain>
    </source>
</reference>
<proteinExistence type="predicted"/>
<keyword evidence="5" id="KW-1185">Reference proteome</keyword>
<feature type="transmembrane region" description="Helical" evidence="2">
    <location>
        <begin position="277"/>
        <end position="299"/>
    </location>
</feature>
<evidence type="ECO:0000313" key="4">
    <source>
        <dbReference type="EMBL" id="PSK60548.1"/>
    </source>
</evidence>
<organism evidence="4 5">
    <name type="scientific">Elsinoe australis</name>
    <dbReference type="NCBI Taxonomy" id="40998"/>
    <lineage>
        <taxon>Eukaryota</taxon>
        <taxon>Fungi</taxon>
        <taxon>Dikarya</taxon>
        <taxon>Ascomycota</taxon>
        <taxon>Pezizomycotina</taxon>
        <taxon>Dothideomycetes</taxon>
        <taxon>Dothideomycetidae</taxon>
        <taxon>Myriangiales</taxon>
        <taxon>Elsinoaceae</taxon>
        <taxon>Elsinoe</taxon>
    </lineage>
</organism>
<comment type="caution">
    <text evidence="4">The sequence shown here is derived from an EMBL/GenBank/DDBJ whole genome shotgun (WGS) entry which is preliminary data.</text>
</comment>
<gene>
    <name evidence="4" type="ORF">B9Z65_698</name>
</gene>
<accession>A0A2P8AJ94</accession>
<feature type="region of interest" description="Disordered" evidence="1">
    <location>
        <begin position="63"/>
        <end position="172"/>
    </location>
</feature>
<name>A0A2P8AJ94_9PEZI</name>
<feature type="chain" id="PRO_5015132732" evidence="3">
    <location>
        <begin position="25"/>
        <end position="300"/>
    </location>
</feature>
<dbReference type="EMBL" id="NHZQ01000003">
    <property type="protein sequence ID" value="PSK60548.1"/>
    <property type="molecule type" value="Genomic_DNA"/>
</dbReference>
<keyword evidence="2" id="KW-0812">Transmembrane</keyword>
<evidence type="ECO:0000256" key="2">
    <source>
        <dbReference type="SAM" id="Phobius"/>
    </source>
</evidence>
<keyword evidence="3" id="KW-0732">Signal</keyword>
<keyword evidence="2" id="KW-1133">Transmembrane helix</keyword>
<dbReference type="OrthoDB" id="3932539at2759"/>
<evidence type="ECO:0000256" key="3">
    <source>
        <dbReference type="SAM" id="SignalP"/>
    </source>
</evidence>
<evidence type="ECO:0000313" key="5">
    <source>
        <dbReference type="Proteomes" id="UP000243723"/>
    </source>
</evidence>
<dbReference type="AlphaFoldDB" id="A0A2P8AJ94"/>
<feature type="compositionally biased region" description="Basic and acidic residues" evidence="1">
    <location>
        <begin position="240"/>
        <end position="249"/>
    </location>
</feature>
<keyword evidence="2" id="KW-0472">Membrane</keyword>
<feature type="compositionally biased region" description="Low complexity" evidence="1">
    <location>
        <begin position="106"/>
        <end position="133"/>
    </location>
</feature>
<dbReference type="Proteomes" id="UP000243723">
    <property type="component" value="Unassembled WGS sequence"/>
</dbReference>
<protein>
    <submittedName>
        <fullName evidence="4">Uncharacterized protein</fullName>
    </submittedName>
</protein>